<dbReference type="Pfam" id="PF25917">
    <property type="entry name" value="BSH_RND"/>
    <property type="match status" value="1"/>
</dbReference>
<dbReference type="Pfam" id="PF25944">
    <property type="entry name" value="Beta-barrel_RND"/>
    <property type="match status" value="1"/>
</dbReference>
<evidence type="ECO:0000259" key="7">
    <source>
        <dbReference type="Pfam" id="PF25967"/>
    </source>
</evidence>
<dbReference type="Pfam" id="PF25876">
    <property type="entry name" value="HH_MFP_RND"/>
    <property type="match status" value="1"/>
</dbReference>
<keyword evidence="3" id="KW-0175">Coiled coil</keyword>
<evidence type="ECO:0000256" key="1">
    <source>
        <dbReference type="ARBA" id="ARBA00004519"/>
    </source>
</evidence>
<comment type="caution">
    <text evidence="8">The sequence shown here is derived from an EMBL/GenBank/DDBJ whole genome shotgun (WGS) entry which is preliminary data.</text>
</comment>
<evidence type="ECO:0000259" key="5">
    <source>
        <dbReference type="Pfam" id="PF25917"/>
    </source>
</evidence>
<dbReference type="Gene3D" id="2.40.50.100">
    <property type="match status" value="1"/>
</dbReference>
<gene>
    <name evidence="8" type="ORF">DET48_12262</name>
</gene>
<dbReference type="Gene3D" id="2.40.30.170">
    <property type="match status" value="1"/>
</dbReference>
<dbReference type="SUPFAM" id="SSF111369">
    <property type="entry name" value="HlyD-like secretion proteins"/>
    <property type="match status" value="1"/>
</dbReference>
<evidence type="ECO:0000313" key="9">
    <source>
        <dbReference type="Proteomes" id="UP000248729"/>
    </source>
</evidence>
<dbReference type="PROSITE" id="PS51257">
    <property type="entry name" value="PROKAR_LIPOPROTEIN"/>
    <property type="match status" value="1"/>
</dbReference>
<feature type="domain" description="Multidrug resistance protein MdtA-like C-terminal permuted SH3" evidence="7">
    <location>
        <begin position="314"/>
        <end position="375"/>
    </location>
</feature>
<dbReference type="GO" id="GO:0005886">
    <property type="term" value="C:plasma membrane"/>
    <property type="evidence" value="ECO:0007669"/>
    <property type="project" value="UniProtKB-SubCell"/>
</dbReference>
<dbReference type="NCBIfam" id="TIGR01730">
    <property type="entry name" value="RND_mfp"/>
    <property type="match status" value="1"/>
</dbReference>
<dbReference type="PANTHER" id="PTHR30158">
    <property type="entry name" value="ACRA/E-RELATED COMPONENT OF DRUG EFFLUX TRANSPORTER"/>
    <property type="match status" value="1"/>
</dbReference>
<reference evidence="8 9" key="1">
    <citation type="submission" date="2018-06" db="EMBL/GenBank/DDBJ databases">
        <title>Freshwater and sediment microbial communities from various areas in North America, analyzing microbe dynamics in response to fracking.</title>
        <authorList>
            <person name="Lamendella R."/>
        </authorList>
    </citation>
    <scope>NUCLEOTIDE SEQUENCE [LARGE SCALE GENOMIC DNA]</scope>
    <source>
        <strain evidence="8 9">99A</strain>
    </source>
</reference>
<dbReference type="InterPro" id="IPR058624">
    <property type="entry name" value="MdtA-like_HH"/>
</dbReference>
<dbReference type="Pfam" id="PF25967">
    <property type="entry name" value="RND-MFP_C"/>
    <property type="match status" value="1"/>
</dbReference>
<evidence type="ECO:0000259" key="6">
    <source>
        <dbReference type="Pfam" id="PF25944"/>
    </source>
</evidence>
<dbReference type="Proteomes" id="UP000248729">
    <property type="component" value="Unassembled WGS sequence"/>
</dbReference>
<evidence type="ECO:0000313" key="8">
    <source>
        <dbReference type="EMBL" id="RAS60494.1"/>
    </source>
</evidence>
<dbReference type="InterPro" id="IPR058626">
    <property type="entry name" value="MdtA-like_b-barrel"/>
</dbReference>
<name>A0A329E639_VIBDI</name>
<comment type="subcellular location">
    <subcellularLocation>
        <location evidence="1">Cell inner membrane</location>
        <topology evidence="1">Lipid-anchor</topology>
    </subcellularLocation>
</comment>
<protein>
    <submittedName>
        <fullName evidence="8">Membrane fusion protein (Multidrug efflux system)</fullName>
    </submittedName>
</protein>
<comment type="similarity">
    <text evidence="2">Belongs to the membrane fusion protein (MFP) (TC 8.A.1) family.</text>
</comment>
<evidence type="ECO:0000256" key="2">
    <source>
        <dbReference type="ARBA" id="ARBA00009477"/>
    </source>
</evidence>
<dbReference type="FunFam" id="2.40.420.20:FF:000001">
    <property type="entry name" value="Efflux RND transporter periplasmic adaptor subunit"/>
    <property type="match status" value="1"/>
</dbReference>
<organism evidence="8 9">
    <name type="scientific">Vibrio diazotrophicus</name>
    <dbReference type="NCBI Taxonomy" id="685"/>
    <lineage>
        <taxon>Bacteria</taxon>
        <taxon>Pseudomonadati</taxon>
        <taxon>Pseudomonadota</taxon>
        <taxon>Gammaproteobacteria</taxon>
        <taxon>Vibrionales</taxon>
        <taxon>Vibrionaceae</taxon>
        <taxon>Vibrio</taxon>
    </lineage>
</organism>
<feature type="domain" description="Multidrug resistance protein MdtA-like barrel-sandwich hybrid" evidence="5">
    <location>
        <begin position="77"/>
        <end position="220"/>
    </location>
</feature>
<dbReference type="InterPro" id="IPR058625">
    <property type="entry name" value="MdtA-like_BSH"/>
</dbReference>
<evidence type="ECO:0000259" key="4">
    <source>
        <dbReference type="Pfam" id="PF25876"/>
    </source>
</evidence>
<feature type="domain" description="Multidrug resistance protein MdtA-like alpha-helical hairpin" evidence="4">
    <location>
        <begin position="118"/>
        <end position="187"/>
    </location>
</feature>
<dbReference type="InterPro" id="IPR006143">
    <property type="entry name" value="RND_pump_MFP"/>
</dbReference>
<evidence type="ECO:0000256" key="3">
    <source>
        <dbReference type="SAM" id="Coils"/>
    </source>
</evidence>
<dbReference type="Gene3D" id="2.40.420.20">
    <property type="match status" value="1"/>
</dbReference>
<sequence length="393" mass="41866">MSSSGKGEIKMGQGRSLSKTWLTTIAAAIVLAGCQPDAKPAAVNSGAAPAVAVDVIKVTTQPVEVTSTLPGRTNAFRIAEVRPQVRGIVTARKFVEGSLVAKGDVLFELDASTYQASLASMQANLAKAEATLSRTELQAKRYSELVKKNAVSQQAYEDAQATYKEALASVKAAQANVNSAQIDLDYTHIKAPISGRIGRSHVTEGALVTANQTDVMATIQQLDPLYVDLSQPSNELLKLRQSTGKEKDELKGIKLFLDDGTPIEQKATLQFAEVSVNENTGTVNVRATLPNPDQFLLPGLYVRAQLPVEARSEAILVPQTALSRNARGEASVLVVNAENVVESRPVVASHTVNSQWLIDSGLEAGETVIVAGLQKVRPGSTVNPQLMESSKEQ</sequence>
<proteinExistence type="inferred from homology"/>
<dbReference type="InterPro" id="IPR058627">
    <property type="entry name" value="MdtA-like_C"/>
</dbReference>
<dbReference type="PANTHER" id="PTHR30158:SF3">
    <property type="entry name" value="MULTIDRUG EFFLUX PUMP SUBUNIT ACRA-RELATED"/>
    <property type="match status" value="1"/>
</dbReference>
<dbReference type="EMBL" id="QLTR01000022">
    <property type="protein sequence ID" value="RAS60494.1"/>
    <property type="molecule type" value="Genomic_DNA"/>
</dbReference>
<dbReference type="AlphaFoldDB" id="A0A329E639"/>
<feature type="domain" description="Multidrug resistance protein MdtA-like beta-barrel" evidence="6">
    <location>
        <begin position="224"/>
        <end position="308"/>
    </location>
</feature>
<feature type="coiled-coil region" evidence="3">
    <location>
        <begin position="111"/>
        <end position="183"/>
    </location>
</feature>
<accession>A0A329E639</accession>
<dbReference type="GO" id="GO:0022857">
    <property type="term" value="F:transmembrane transporter activity"/>
    <property type="evidence" value="ECO:0007669"/>
    <property type="project" value="InterPro"/>
</dbReference>
<dbReference type="GO" id="GO:0046677">
    <property type="term" value="P:response to antibiotic"/>
    <property type="evidence" value="ECO:0007669"/>
    <property type="project" value="TreeGrafter"/>
</dbReference>
<dbReference type="Gene3D" id="1.10.287.470">
    <property type="entry name" value="Helix hairpin bin"/>
    <property type="match status" value="1"/>
</dbReference>